<evidence type="ECO:0000313" key="2">
    <source>
        <dbReference type="EMBL" id="SDF25544.1"/>
    </source>
</evidence>
<dbReference type="InterPro" id="IPR013149">
    <property type="entry name" value="ADH-like_C"/>
</dbReference>
<dbReference type="SUPFAM" id="SSF50129">
    <property type="entry name" value="GroES-like"/>
    <property type="match status" value="1"/>
</dbReference>
<proteinExistence type="predicted"/>
<dbReference type="InterPro" id="IPR011032">
    <property type="entry name" value="GroES-like_sf"/>
</dbReference>
<dbReference type="SUPFAM" id="SSF51735">
    <property type="entry name" value="NAD(P)-binding Rossmann-fold domains"/>
    <property type="match status" value="1"/>
</dbReference>
<dbReference type="Proteomes" id="UP000198615">
    <property type="component" value="Unassembled WGS sequence"/>
</dbReference>
<dbReference type="OrthoDB" id="4190732at2"/>
<dbReference type="InterPro" id="IPR051397">
    <property type="entry name" value="Zn-ADH-like_protein"/>
</dbReference>
<name>A0A8G2BEU4_9PROT</name>
<dbReference type="InterPro" id="IPR020843">
    <property type="entry name" value="ER"/>
</dbReference>
<sequence length="324" mass="33996">MRAVLCKAYGSIDDLVVEEVGSAPLEAGQVRLKVAACGVNFPDVLITQGKYQFKPEPPFSPGGEVAGTVVEVASDVTEFAVGDPVIATTTWGGFAEEIVTTPDRLLRRPQTMDEVTAAGFAITYGTSYHALVQRAAIQPGETLLVLGASGGVGVAAIQIAKALGAKVIAAASTAEKLAVAQAQGADEVVNYAEEGFRDRLKEITVGRGVDVVYDPVGGDLLQPSLRSMAWNGRYLVVGFASGEIPQVPANLTLLKGCAVVGVFWGQFRRNEPDVDAANFKALFDLHAAGKIKPLVSETYPLEKARDALAALSARSVTGKLVLKV</sequence>
<evidence type="ECO:0000313" key="3">
    <source>
        <dbReference type="Proteomes" id="UP000198615"/>
    </source>
</evidence>
<dbReference type="PANTHER" id="PTHR43677:SF4">
    <property type="entry name" value="QUINONE OXIDOREDUCTASE-LIKE PROTEIN 2"/>
    <property type="match status" value="1"/>
</dbReference>
<dbReference type="PANTHER" id="PTHR43677">
    <property type="entry name" value="SHORT-CHAIN DEHYDROGENASE/REDUCTASE"/>
    <property type="match status" value="1"/>
</dbReference>
<dbReference type="CDD" id="cd08241">
    <property type="entry name" value="QOR1"/>
    <property type="match status" value="1"/>
</dbReference>
<dbReference type="AlphaFoldDB" id="A0A8G2BEU4"/>
<dbReference type="Pfam" id="PF08240">
    <property type="entry name" value="ADH_N"/>
    <property type="match status" value="1"/>
</dbReference>
<dbReference type="GO" id="GO:0008270">
    <property type="term" value="F:zinc ion binding"/>
    <property type="evidence" value="ECO:0007669"/>
    <property type="project" value="InterPro"/>
</dbReference>
<comment type="caution">
    <text evidence="2">The sequence shown here is derived from an EMBL/GenBank/DDBJ whole genome shotgun (WGS) entry which is preliminary data.</text>
</comment>
<evidence type="ECO:0000259" key="1">
    <source>
        <dbReference type="SMART" id="SM00829"/>
    </source>
</evidence>
<protein>
    <submittedName>
        <fullName evidence="2">NADPH2:quinone reductase</fullName>
    </submittedName>
</protein>
<dbReference type="Pfam" id="PF00107">
    <property type="entry name" value="ADH_zinc_N"/>
    <property type="match status" value="1"/>
</dbReference>
<dbReference type="SMART" id="SM00829">
    <property type="entry name" value="PKS_ER"/>
    <property type="match status" value="1"/>
</dbReference>
<feature type="domain" description="Enoyl reductase (ER)" evidence="1">
    <location>
        <begin position="10"/>
        <end position="322"/>
    </location>
</feature>
<gene>
    <name evidence="2" type="ORF">SAMN05660686_00764</name>
</gene>
<accession>A0A8G2BEU4</accession>
<reference evidence="2 3" key="1">
    <citation type="submission" date="2016-10" db="EMBL/GenBank/DDBJ databases">
        <authorList>
            <person name="Varghese N."/>
            <person name="Submissions S."/>
        </authorList>
    </citation>
    <scope>NUCLEOTIDE SEQUENCE [LARGE SCALE GENOMIC DNA]</scope>
    <source>
        <strain evidence="2 3">DSM 18839</strain>
    </source>
</reference>
<dbReference type="Gene3D" id="3.90.180.10">
    <property type="entry name" value="Medium-chain alcohol dehydrogenases, catalytic domain"/>
    <property type="match status" value="1"/>
</dbReference>
<dbReference type="GO" id="GO:0016491">
    <property type="term" value="F:oxidoreductase activity"/>
    <property type="evidence" value="ECO:0007669"/>
    <property type="project" value="InterPro"/>
</dbReference>
<dbReference type="PROSITE" id="PS01162">
    <property type="entry name" value="QOR_ZETA_CRYSTAL"/>
    <property type="match status" value="1"/>
</dbReference>
<dbReference type="InterPro" id="IPR036291">
    <property type="entry name" value="NAD(P)-bd_dom_sf"/>
</dbReference>
<dbReference type="EMBL" id="FNBW01000002">
    <property type="protein sequence ID" value="SDF25544.1"/>
    <property type="molecule type" value="Genomic_DNA"/>
</dbReference>
<keyword evidence="3" id="KW-1185">Reference proteome</keyword>
<dbReference type="Gene3D" id="3.40.50.720">
    <property type="entry name" value="NAD(P)-binding Rossmann-like Domain"/>
    <property type="match status" value="1"/>
</dbReference>
<dbReference type="InterPro" id="IPR013154">
    <property type="entry name" value="ADH-like_N"/>
</dbReference>
<dbReference type="InterPro" id="IPR002364">
    <property type="entry name" value="Quin_OxRdtase/zeta-crystal_CS"/>
</dbReference>
<organism evidence="2 3">
    <name type="scientific">Thalassobaculum litoreum DSM 18839</name>
    <dbReference type="NCBI Taxonomy" id="1123362"/>
    <lineage>
        <taxon>Bacteria</taxon>
        <taxon>Pseudomonadati</taxon>
        <taxon>Pseudomonadota</taxon>
        <taxon>Alphaproteobacteria</taxon>
        <taxon>Rhodospirillales</taxon>
        <taxon>Thalassobaculaceae</taxon>
        <taxon>Thalassobaculum</taxon>
    </lineage>
</organism>
<dbReference type="RefSeq" id="WP_093148280.1">
    <property type="nucleotide sequence ID" value="NZ_FNBW01000002.1"/>
</dbReference>